<evidence type="ECO:0000259" key="17">
    <source>
        <dbReference type="PROSITE" id="PS50109"/>
    </source>
</evidence>
<dbReference type="GO" id="GO:0046983">
    <property type="term" value="F:protein dimerization activity"/>
    <property type="evidence" value="ECO:0007669"/>
    <property type="project" value="InterPro"/>
</dbReference>
<dbReference type="InterPro" id="IPR004358">
    <property type="entry name" value="Sig_transdc_His_kin-like_C"/>
</dbReference>
<comment type="caution">
    <text evidence="18">The sequence shown here is derived from an EMBL/GenBank/DDBJ whole genome shotgun (WGS) entry which is preliminary data.</text>
</comment>
<evidence type="ECO:0000313" key="19">
    <source>
        <dbReference type="Proteomes" id="UP000461768"/>
    </source>
</evidence>
<keyword evidence="10 18" id="KW-0418">Kinase</keyword>
<dbReference type="InterPro" id="IPR011712">
    <property type="entry name" value="Sig_transdc_His_kin_sub3_dim/P"/>
</dbReference>
<evidence type="ECO:0000256" key="9">
    <source>
        <dbReference type="ARBA" id="ARBA00022723"/>
    </source>
</evidence>
<keyword evidence="16" id="KW-0175">Coiled coil</keyword>
<comment type="catalytic activity">
    <reaction evidence="1">
        <text>ATP + protein L-histidine = ADP + protein N-phospho-L-histidine.</text>
        <dbReference type="EC" id="2.7.13.3"/>
    </reaction>
</comment>
<keyword evidence="13" id="KW-0411">Iron-sulfur</keyword>
<gene>
    <name evidence="18" type="ORF">F7O84_14905</name>
</gene>
<dbReference type="EC" id="2.7.13.3" evidence="4"/>
<dbReference type="PROSITE" id="PS50109">
    <property type="entry name" value="HIS_KIN"/>
    <property type="match status" value="1"/>
</dbReference>
<accession>A0A7V7QIG2</accession>
<dbReference type="GO" id="GO:0051539">
    <property type="term" value="F:4 iron, 4 sulfur cluster binding"/>
    <property type="evidence" value="ECO:0007669"/>
    <property type="project" value="UniProtKB-KW"/>
</dbReference>
<feature type="coiled-coil region" evidence="16">
    <location>
        <begin position="47"/>
        <end position="108"/>
    </location>
</feature>
<reference evidence="18 19" key="1">
    <citation type="submission" date="2019-09" db="EMBL/GenBank/DDBJ databases">
        <authorList>
            <person name="Valk L.C."/>
        </authorList>
    </citation>
    <scope>NUCLEOTIDE SEQUENCE [LARGE SCALE GENOMIC DNA]</scope>
    <source>
        <strain evidence="18">GalUA</strain>
    </source>
</reference>
<dbReference type="GO" id="GO:0046872">
    <property type="term" value="F:metal ion binding"/>
    <property type="evidence" value="ECO:0007669"/>
    <property type="project" value="UniProtKB-KW"/>
</dbReference>
<protein>
    <recommendedName>
        <fullName evidence="5">Oxygen sensor histidine kinase NreB</fullName>
        <ecNumber evidence="4">2.7.13.3</ecNumber>
    </recommendedName>
    <alternativeName>
        <fullName evidence="15">Nitrogen regulation protein B</fullName>
    </alternativeName>
</protein>
<keyword evidence="12" id="KW-0902">Two-component regulatory system</keyword>
<evidence type="ECO:0000256" key="2">
    <source>
        <dbReference type="ARBA" id="ARBA00001966"/>
    </source>
</evidence>
<evidence type="ECO:0000256" key="15">
    <source>
        <dbReference type="ARBA" id="ARBA00030800"/>
    </source>
</evidence>
<evidence type="ECO:0000256" key="16">
    <source>
        <dbReference type="SAM" id="Coils"/>
    </source>
</evidence>
<dbReference type="SMART" id="SM00387">
    <property type="entry name" value="HATPase_c"/>
    <property type="match status" value="1"/>
</dbReference>
<evidence type="ECO:0000256" key="5">
    <source>
        <dbReference type="ARBA" id="ARBA00017322"/>
    </source>
</evidence>
<comment type="function">
    <text evidence="14">Member of the two-component regulatory system NreB/NreC involved in the control of dissimilatory nitrate/nitrite reduction in response to oxygen. NreB functions as a direct oxygen sensor histidine kinase which is autophosphorylated, in the absence of oxygen, probably at the conserved histidine residue, and transfers its phosphate group probably to a conserved aspartate residue of NreC. NreB/NreC activates the expression of the nitrate (narGHJI) and nitrite (nir) reductase operons, as well as the putative nitrate transporter gene narT.</text>
</comment>
<dbReference type="InterPro" id="IPR050482">
    <property type="entry name" value="Sensor_HK_TwoCompSys"/>
</dbReference>
<dbReference type="PANTHER" id="PTHR24421">
    <property type="entry name" value="NITRATE/NITRITE SENSOR PROTEIN NARX-RELATED"/>
    <property type="match status" value="1"/>
</dbReference>
<evidence type="ECO:0000256" key="1">
    <source>
        <dbReference type="ARBA" id="ARBA00000085"/>
    </source>
</evidence>
<organism evidence="18 19">
    <name type="scientific">Candidatus Galacturonatibacter soehngenii</name>
    <dbReference type="NCBI Taxonomy" id="2307010"/>
    <lineage>
        <taxon>Bacteria</taxon>
        <taxon>Bacillati</taxon>
        <taxon>Bacillota</taxon>
        <taxon>Clostridia</taxon>
        <taxon>Lachnospirales</taxon>
        <taxon>Lachnospiraceae</taxon>
        <taxon>Candidatus Galacturonatibacter</taxon>
    </lineage>
</organism>
<evidence type="ECO:0000313" key="18">
    <source>
        <dbReference type="EMBL" id="KAB1435676.1"/>
    </source>
</evidence>
<dbReference type="CDD" id="cd16917">
    <property type="entry name" value="HATPase_UhpB-NarQ-NarX-like"/>
    <property type="match status" value="1"/>
</dbReference>
<keyword evidence="11" id="KW-0408">Iron</keyword>
<dbReference type="OrthoDB" id="9781904at2"/>
<dbReference type="GO" id="GO:0016020">
    <property type="term" value="C:membrane"/>
    <property type="evidence" value="ECO:0007669"/>
    <property type="project" value="InterPro"/>
</dbReference>
<keyword evidence="8" id="KW-0808">Transferase</keyword>
<evidence type="ECO:0000256" key="6">
    <source>
        <dbReference type="ARBA" id="ARBA00022485"/>
    </source>
</evidence>
<dbReference type="AlphaFoldDB" id="A0A7V7QIG2"/>
<dbReference type="GO" id="GO:0000155">
    <property type="term" value="F:phosphorelay sensor kinase activity"/>
    <property type="evidence" value="ECO:0007669"/>
    <property type="project" value="InterPro"/>
</dbReference>
<dbReference type="Proteomes" id="UP000461768">
    <property type="component" value="Unassembled WGS sequence"/>
</dbReference>
<dbReference type="Pfam" id="PF07730">
    <property type="entry name" value="HisKA_3"/>
    <property type="match status" value="1"/>
</dbReference>
<sequence>MRDKNKSDGIGKISFDKLNDFISEMYIDFVHEKEKIESNYNRNLKCIDVVKSNIENLENELSCDQNIFKPSYSIVENDEKLNKLKVELEVLLKENEELNSRLLYIENTIKKINHLQINENENIDYFNDYNNTSKIEILRSQEFERKRIARDIHDTVIQKLTNMIHKSEFTLKIMDIDNIRAKLELMTISNSIREIIDEMRNIIYNLRPMAFDDIGIDVIIERELVNIKENGIKVSYDVIGDSTNVDQIVQITLVRIIQEACNNALKHSEFTEFYVKIEYSKDNIEVYIKDNGKGFEIPKDNHIKYESKSGFGLSMMRERVYLLSGLIKFESNKDKGTMIYVKVPKCFREERKDANKHSSC</sequence>
<dbReference type="InterPro" id="IPR036890">
    <property type="entry name" value="HATPase_C_sf"/>
</dbReference>
<evidence type="ECO:0000256" key="3">
    <source>
        <dbReference type="ARBA" id="ARBA00004496"/>
    </source>
</evidence>
<dbReference type="PANTHER" id="PTHR24421:SF55">
    <property type="entry name" value="SENSOR HISTIDINE KINASE YDFH"/>
    <property type="match status" value="1"/>
</dbReference>
<dbReference type="SUPFAM" id="SSF55874">
    <property type="entry name" value="ATPase domain of HSP90 chaperone/DNA topoisomerase II/histidine kinase"/>
    <property type="match status" value="1"/>
</dbReference>
<keyword evidence="7" id="KW-0963">Cytoplasm</keyword>
<evidence type="ECO:0000256" key="7">
    <source>
        <dbReference type="ARBA" id="ARBA00022490"/>
    </source>
</evidence>
<evidence type="ECO:0000256" key="13">
    <source>
        <dbReference type="ARBA" id="ARBA00023014"/>
    </source>
</evidence>
<dbReference type="InterPro" id="IPR003594">
    <property type="entry name" value="HATPase_dom"/>
</dbReference>
<evidence type="ECO:0000256" key="12">
    <source>
        <dbReference type="ARBA" id="ARBA00023012"/>
    </source>
</evidence>
<name>A0A7V7QIG2_9FIRM</name>
<evidence type="ECO:0000256" key="10">
    <source>
        <dbReference type="ARBA" id="ARBA00022777"/>
    </source>
</evidence>
<dbReference type="PRINTS" id="PR00344">
    <property type="entry name" value="BCTRLSENSOR"/>
</dbReference>
<evidence type="ECO:0000256" key="11">
    <source>
        <dbReference type="ARBA" id="ARBA00023004"/>
    </source>
</evidence>
<keyword evidence="19" id="KW-1185">Reference proteome</keyword>
<keyword evidence="9" id="KW-0479">Metal-binding</keyword>
<dbReference type="InterPro" id="IPR005467">
    <property type="entry name" value="His_kinase_dom"/>
</dbReference>
<dbReference type="GO" id="GO:0005737">
    <property type="term" value="C:cytoplasm"/>
    <property type="evidence" value="ECO:0007669"/>
    <property type="project" value="UniProtKB-SubCell"/>
</dbReference>
<comment type="cofactor">
    <cofactor evidence="2">
        <name>[4Fe-4S] cluster</name>
        <dbReference type="ChEBI" id="CHEBI:49883"/>
    </cofactor>
</comment>
<evidence type="ECO:0000256" key="14">
    <source>
        <dbReference type="ARBA" id="ARBA00024827"/>
    </source>
</evidence>
<dbReference type="Gene3D" id="1.20.5.1930">
    <property type="match status" value="1"/>
</dbReference>
<dbReference type="Pfam" id="PF02518">
    <property type="entry name" value="HATPase_c"/>
    <property type="match status" value="1"/>
</dbReference>
<proteinExistence type="predicted"/>
<keyword evidence="6" id="KW-0004">4Fe-4S</keyword>
<comment type="subcellular location">
    <subcellularLocation>
        <location evidence="3">Cytoplasm</location>
    </subcellularLocation>
</comment>
<dbReference type="Gene3D" id="3.30.565.10">
    <property type="entry name" value="Histidine kinase-like ATPase, C-terminal domain"/>
    <property type="match status" value="1"/>
</dbReference>
<evidence type="ECO:0000256" key="8">
    <source>
        <dbReference type="ARBA" id="ARBA00022679"/>
    </source>
</evidence>
<dbReference type="RefSeq" id="WP_151147031.1">
    <property type="nucleotide sequence ID" value="NZ_WAGX01000007.1"/>
</dbReference>
<evidence type="ECO:0000256" key="4">
    <source>
        <dbReference type="ARBA" id="ARBA00012438"/>
    </source>
</evidence>
<feature type="domain" description="Histidine kinase" evidence="17">
    <location>
        <begin position="155"/>
        <end position="347"/>
    </location>
</feature>
<dbReference type="EMBL" id="WAGX01000007">
    <property type="protein sequence ID" value="KAB1435676.1"/>
    <property type="molecule type" value="Genomic_DNA"/>
</dbReference>
<reference evidence="18 19" key="2">
    <citation type="submission" date="2020-02" db="EMBL/GenBank/DDBJ databases">
        <title>Candidatus Galacturonibacter soehngenii shows hetero-acetogenic catabolism of galacturonic acid but lacks a canonical carbon monoxide dehydrogenase/acetyl-CoA synthase complex.</title>
        <authorList>
            <person name="Diender M."/>
            <person name="Stouten G.R."/>
            <person name="Petersen J.F."/>
            <person name="Nielsen P.H."/>
            <person name="Dueholm M.S."/>
            <person name="Pronk J.T."/>
            <person name="Van Loosdrecht M.C.M."/>
        </authorList>
    </citation>
    <scope>NUCLEOTIDE SEQUENCE [LARGE SCALE GENOMIC DNA]</scope>
    <source>
        <strain evidence="18">GalUA</strain>
    </source>
</reference>